<dbReference type="Pfam" id="PF11716">
    <property type="entry name" value="MDMPI_N"/>
    <property type="match status" value="1"/>
</dbReference>
<sequence length="199" mass="20885">MTTSTLPTDPRPAFATAVGTAVAAMSAVRTDHLGGPTPCDEFDVRTLLGHLLSGLRRVAAVGRGEPPFSVPQVSTGVPDDGWGAAARAAADDVLGVWTDDALLDREFTLPFGTHRGSVALATYTGELSTHTWDLAAATGQSPTWDDDAVAVGLAGSRHLLPAEGRDERIPFAPAVPVPDDASLIEQLVAWQGRDPGWRR</sequence>
<name>A0A853CHY5_9ACTN</name>
<organism evidence="2 3">
    <name type="scientific">Petropleomorpha daqingensis</name>
    <dbReference type="NCBI Taxonomy" id="2026353"/>
    <lineage>
        <taxon>Bacteria</taxon>
        <taxon>Bacillati</taxon>
        <taxon>Actinomycetota</taxon>
        <taxon>Actinomycetes</taxon>
        <taxon>Geodermatophilales</taxon>
        <taxon>Geodermatophilaceae</taxon>
        <taxon>Petropleomorpha</taxon>
    </lineage>
</organism>
<dbReference type="SUPFAM" id="SSF109854">
    <property type="entry name" value="DinB/YfiT-like putative metalloenzymes"/>
    <property type="match status" value="1"/>
</dbReference>
<protein>
    <submittedName>
        <fullName evidence="2">Uncharacterized protein (TIGR03086 family)</fullName>
    </submittedName>
</protein>
<evidence type="ECO:0000259" key="1">
    <source>
        <dbReference type="Pfam" id="PF11716"/>
    </source>
</evidence>
<dbReference type="GO" id="GO:0046872">
    <property type="term" value="F:metal ion binding"/>
    <property type="evidence" value="ECO:0007669"/>
    <property type="project" value="InterPro"/>
</dbReference>
<dbReference type="AlphaFoldDB" id="A0A853CHY5"/>
<dbReference type="NCBIfam" id="TIGR03086">
    <property type="entry name" value="TIGR03086 family metal-binding protein"/>
    <property type="match status" value="1"/>
</dbReference>
<evidence type="ECO:0000313" key="3">
    <source>
        <dbReference type="Proteomes" id="UP000541969"/>
    </source>
</evidence>
<dbReference type="InterPro" id="IPR017520">
    <property type="entry name" value="CHP03086"/>
</dbReference>
<dbReference type="InterPro" id="IPR024344">
    <property type="entry name" value="MDMPI_metal-binding"/>
</dbReference>
<feature type="domain" description="Mycothiol-dependent maleylpyruvate isomerase metal-binding" evidence="1">
    <location>
        <begin position="22"/>
        <end position="134"/>
    </location>
</feature>
<dbReference type="Proteomes" id="UP000541969">
    <property type="component" value="Unassembled WGS sequence"/>
</dbReference>
<dbReference type="NCBIfam" id="TIGR03083">
    <property type="entry name" value="maleylpyruvate isomerase family mycothiol-dependent enzyme"/>
    <property type="match status" value="1"/>
</dbReference>
<dbReference type="InterPro" id="IPR034660">
    <property type="entry name" value="DinB/YfiT-like"/>
</dbReference>
<reference evidence="2 3" key="1">
    <citation type="submission" date="2020-07" db="EMBL/GenBank/DDBJ databases">
        <title>Sequencing the genomes of 1000 actinobacteria strains.</title>
        <authorList>
            <person name="Klenk H.-P."/>
        </authorList>
    </citation>
    <scope>NUCLEOTIDE SEQUENCE [LARGE SCALE GENOMIC DNA]</scope>
    <source>
        <strain evidence="2 3">DSM 104001</strain>
    </source>
</reference>
<keyword evidence="3" id="KW-1185">Reference proteome</keyword>
<dbReference type="EMBL" id="JACBZT010000001">
    <property type="protein sequence ID" value="NYJ07604.1"/>
    <property type="molecule type" value="Genomic_DNA"/>
</dbReference>
<proteinExistence type="predicted"/>
<evidence type="ECO:0000313" key="2">
    <source>
        <dbReference type="EMBL" id="NYJ07604.1"/>
    </source>
</evidence>
<dbReference type="RefSeq" id="WP_179719584.1">
    <property type="nucleotide sequence ID" value="NZ_JACBZT010000001.1"/>
</dbReference>
<gene>
    <name evidence="2" type="ORF">GGQ55_003882</name>
</gene>
<dbReference type="InterPro" id="IPR017517">
    <property type="entry name" value="Maleyloyr_isom"/>
</dbReference>
<comment type="caution">
    <text evidence="2">The sequence shown here is derived from an EMBL/GenBank/DDBJ whole genome shotgun (WGS) entry which is preliminary data.</text>
</comment>
<accession>A0A853CHY5</accession>